<dbReference type="AlphaFoldDB" id="O57888"/>
<evidence type="ECO:0000313" key="2">
    <source>
        <dbReference type="EMBL" id="BAA29212.1"/>
    </source>
</evidence>
<feature type="domain" description="Pab87 octamerisation" evidence="1">
    <location>
        <begin position="45"/>
        <end position="138"/>
    </location>
</feature>
<evidence type="ECO:0000259" key="1">
    <source>
        <dbReference type="Pfam" id="PF13969"/>
    </source>
</evidence>
<organism evidence="2 3">
    <name type="scientific">Pyrococcus horikoshii (strain ATCC 700860 / DSM 12428 / JCM 9974 / NBRC 100139 / OT-3)</name>
    <dbReference type="NCBI Taxonomy" id="70601"/>
    <lineage>
        <taxon>Archaea</taxon>
        <taxon>Methanobacteriati</taxon>
        <taxon>Methanobacteriota</taxon>
        <taxon>Thermococci</taxon>
        <taxon>Thermococcales</taxon>
        <taxon>Thermococcaceae</taxon>
        <taxon>Pyrococcus</taxon>
    </lineage>
</organism>
<dbReference type="EnsemblBacteria" id="BAA29212">
    <property type="protein sequence ID" value="BAA29212"/>
    <property type="gene ID" value="BAA29212"/>
</dbReference>
<name>O57888_PYRHO</name>
<keyword evidence="3" id="KW-1185">Reference proteome</keyword>
<protein>
    <recommendedName>
        <fullName evidence="1">Pab87 octamerisation domain-containing protein</fullName>
    </recommendedName>
</protein>
<dbReference type="KEGG" id="pho:PH0143"/>
<dbReference type="PIR" id="E71235">
    <property type="entry name" value="E71235"/>
</dbReference>
<dbReference type="MEROPS" id="S12.008"/>
<dbReference type="Pfam" id="PF13969">
    <property type="entry name" value="Pab87_oct"/>
    <property type="match status" value="1"/>
</dbReference>
<gene>
    <name evidence="2" type="ordered locus">PH0143</name>
</gene>
<dbReference type="Proteomes" id="UP000000752">
    <property type="component" value="Chromosome"/>
</dbReference>
<dbReference type="EMBL" id="BA000001">
    <property type="protein sequence ID" value="BAA29212.1"/>
    <property type="molecule type" value="Genomic_DNA"/>
</dbReference>
<accession>O57888</accession>
<dbReference type="DNASU" id="1444037"/>
<dbReference type="InterPro" id="IPR038164">
    <property type="entry name" value="Pab87_oct_sf"/>
</dbReference>
<evidence type="ECO:0000313" key="3">
    <source>
        <dbReference type="Proteomes" id="UP000000752"/>
    </source>
</evidence>
<dbReference type="eggNOG" id="arCOG00771">
    <property type="taxonomic scope" value="Archaea"/>
</dbReference>
<dbReference type="InterPro" id="IPR025879">
    <property type="entry name" value="Pab87_oct"/>
</dbReference>
<reference evidence="2 3" key="1">
    <citation type="journal article" date="1998" name="DNA Res.">
        <title>Complete sequence and gene organization of the genome of a hyper-thermophilic archaebacterium, Pyrococcus horikoshii OT3.</title>
        <authorList>
            <person name="Kawarabayasi Y."/>
            <person name="Sawada M."/>
            <person name="Horikawa H."/>
            <person name="Haikawa Y."/>
            <person name="Hino Y."/>
            <person name="Yamamoto S."/>
            <person name="Sekine M."/>
            <person name="Baba S."/>
            <person name="Kosugi H."/>
            <person name="Hosoyama A."/>
            <person name="Nagai Y."/>
            <person name="Sakai M."/>
            <person name="Ogura K."/>
            <person name="Otuka R."/>
            <person name="Nakazawa H."/>
            <person name="Takamiya M."/>
            <person name="Ohfuku Y."/>
            <person name="Funahashi T."/>
            <person name="Tanaka T."/>
            <person name="Kudoh Y."/>
            <person name="Yamazaki J."/>
            <person name="Kushida N."/>
            <person name="Oguchi A."/>
            <person name="Aoki K."/>
            <person name="Nakamura Y."/>
            <person name="Robb T.F."/>
            <person name="Horikoshi K."/>
            <person name="Masuchi Y."/>
            <person name="Shizuya H."/>
            <person name="Kikuchi H."/>
        </authorList>
    </citation>
    <scope>NUCLEOTIDE SEQUENCE [LARGE SCALE GENOMIC DNA]</scope>
    <source>
        <strain evidence="3">ATCC 700860 / DSM 12428 / JCM 9974 / NBRC 100139 / OT-3</strain>
    </source>
</reference>
<sequence>MYTGYIGYIPEKQIGVAVLENSSGYPPSYIGMYALALLLDKNPEEELPFLSREKKLKRIEGLYKGYKGTLKFEVKVEGDIVYLKFLGKIFTYMVPLFPEVLEEDFIKCYTLSNGRKMYAEFYIKDNTVELLFERYKLVKG</sequence>
<proteinExistence type="predicted"/>
<dbReference type="Gene3D" id="2.40.128.210">
    <property type="entry name" value="Pab87 octamerisation domain"/>
    <property type="match status" value="1"/>
</dbReference>
<dbReference type="STRING" id="70601.gene:9377051"/>